<dbReference type="EMBL" id="JBHUHZ010000002">
    <property type="protein sequence ID" value="MFD2163442.1"/>
    <property type="molecule type" value="Genomic_DNA"/>
</dbReference>
<gene>
    <name evidence="1" type="ORF">ACFSJU_13625</name>
</gene>
<dbReference type="PROSITE" id="PS51257">
    <property type="entry name" value="PROKAR_LIPOPROTEIN"/>
    <property type="match status" value="1"/>
</dbReference>
<accession>A0ABW4ZNK7</accession>
<evidence type="ECO:0000313" key="1">
    <source>
        <dbReference type="EMBL" id="MFD2163442.1"/>
    </source>
</evidence>
<proteinExistence type="predicted"/>
<evidence type="ECO:0000313" key="2">
    <source>
        <dbReference type="Proteomes" id="UP001597387"/>
    </source>
</evidence>
<dbReference type="RefSeq" id="WP_255900864.1">
    <property type="nucleotide sequence ID" value="NZ_JAFMZO010000002.1"/>
</dbReference>
<sequence length="307" mass="36043">MLRNLSLCRWYPALAVILLIACNRSKPESKRPSFKAVEGIKFIEVRREFDTGLSFSEQGFQQIPEWTLYFLPGDSVKIYSPFEKRYIHYPIYFDHGQVINFAREFLRVKNISRDSIVLQLLRVQARVVNQDLSKVYMRFYSEDYIKNVLRTHPDTLRKPDRRDTVFIKSLVDRTKRHPNIGDSLFAARQPVSLKSKVDWILVVKKKLAKSDIDYRASDEYLYPEYTVNIQNAYKDFSYTFTAYVDHHGKITVGRFASIEEDFVAPQRRVMQGIVDVYLHRFLEITPGQTMGMSHPTEITLHLRGTKN</sequence>
<organism evidence="1 2">
    <name type="scientific">Paradesertivirga mongoliensis</name>
    <dbReference type="NCBI Taxonomy" id="2100740"/>
    <lineage>
        <taxon>Bacteria</taxon>
        <taxon>Pseudomonadati</taxon>
        <taxon>Bacteroidota</taxon>
        <taxon>Sphingobacteriia</taxon>
        <taxon>Sphingobacteriales</taxon>
        <taxon>Sphingobacteriaceae</taxon>
        <taxon>Paradesertivirga</taxon>
    </lineage>
</organism>
<name>A0ABW4ZNK7_9SPHI</name>
<comment type="caution">
    <text evidence="1">The sequence shown here is derived from an EMBL/GenBank/DDBJ whole genome shotgun (WGS) entry which is preliminary data.</text>
</comment>
<dbReference type="Proteomes" id="UP001597387">
    <property type="component" value="Unassembled WGS sequence"/>
</dbReference>
<reference evidence="2" key="1">
    <citation type="journal article" date="2019" name="Int. J. Syst. Evol. Microbiol.">
        <title>The Global Catalogue of Microorganisms (GCM) 10K type strain sequencing project: providing services to taxonomists for standard genome sequencing and annotation.</title>
        <authorList>
            <consortium name="The Broad Institute Genomics Platform"/>
            <consortium name="The Broad Institute Genome Sequencing Center for Infectious Disease"/>
            <person name="Wu L."/>
            <person name="Ma J."/>
        </authorList>
    </citation>
    <scope>NUCLEOTIDE SEQUENCE [LARGE SCALE GENOMIC DNA]</scope>
    <source>
        <strain evidence="2">KCTC 42217</strain>
    </source>
</reference>
<protein>
    <submittedName>
        <fullName evidence="1">Uncharacterized protein</fullName>
    </submittedName>
</protein>
<keyword evidence="2" id="KW-1185">Reference proteome</keyword>